<dbReference type="EMBL" id="BAAAQM010000071">
    <property type="protein sequence ID" value="GAA2001230.1"/>
    <property type="molecule type" value="Genomic_DNA"/>
</dbReference>
<keyword evidence="5" id="KW-1185">Reference proteome</keyword>
<name>A0ABP5ENC3_9ACTN</name>
<evidence type="ECO:0000256" key="1">
    <source>
        <dbReference type="ARBA" id="ARBA00006129"/>
    </source>
</evidence>
<dbReference type="InterPro" id="IPR043129">
    <property type="entry name" value="ATPase_NBD"/>
</dbReference>
<accession>A0ABP5ENC3</accession>
<reference evidence="5" key="1">
    <citation type="journal article" date="2019" name="Int. J. Syst. Evol. Microbiol.">
        <title>The Global Catalogue of Microorganisms (GCM) 10K type strain sequencing project: providing services to taxonomists for standard genome sequencing and annotation.</title>
        <authorList>
            <consortium name="The Broad Institute Genomics Platform"/>
            <consortium name="The Broad Institute Genome Sequencing Center for Infectious Disease"/>
            <person name="Wu L."/>
            <person name="Ma J."/>
        </authorList>
    </citation>
    <scope>NUCLEOTIDE SEQUENCE [LARGE SCALE GENOMIC DNA]</scope>
    <source>
        <strain evidence="5">JCM 16013</strain>
    </source>
</reference>
<evidence type="ECO:0000313" key="5">
    <source>
        <dbReference type="Proteomes" id="UP001499854"/>
    </source>
</evidence>
<dbReference type="RefSeq" id="WP_344662309.1">
    <property type="nucleotide sequence ID" value="NZ_BAAAQM010000071.1"/>
</dbReference>
<proteinExistence type="inferred from homology"/>
<dbReference type="CDD" id="cd24098">
    <property type="entry name" value="ASKHA_NBD_TobZ_N"/>
    <property type="match status" value="1"/>
</dbReference>
<gene>
    <name evidence="4" type="ORF">GCM10009838_78700</name>
</gene>
<protein>
    <submittedName>
        <fullName evidence="4">Carbamoyltransferase</fullName>
    </submittedName>
</protein>
<dbReference type="InterPro" id="IPR051338">
    <property type="entry name" value="NodU/CmcH_Carbamoyltrnsfr"/>
</dbReference>
<dbReference type="SUPFAM" id="SSF53067">
    <property type="entry name" value="Actin-like ATPase domain"/>
    <property type="match status" value="1"/>
</dbReference>
<feature type="domain" description="Carbamoyltransferase C-terminal" evidence="3">
    <location>
        <begin position="399"/>
        <end position="570"/>
    </location>
</feature>
<dbReference type="PANTHER" id="PTHR34847">
    <property type="entry name" value="NODULATION PROTEIN U"/>
    <property type="match status" value="1"/>
</dbReference>
<dbReference type="Gene3D" id="3.30.420.40">
    <property type="match status" value="2"/>
</dbReference>
<dbReference type="Proteomes" id="UP001499854">
    <property type="component" value="Unassembled WGS sequence"/>
</dbReference>
<dbReference type="Pfam" id="PF02543">
    <property type="entry name" value="Carbam_trans_N"/>
    <property type="match status" value="1"/>
</dbReference>
<dbReference type="InterPro" id="IPR031730">
    <property type="entry name" value="Carbam_trans_C"/>
</dbReference>
<evidence type="ECO:0000259" key="2">
    <source>
        <dbReference type="Pfam" id="PF02543"/>
    </source>
</evidence>
<dbReference type="InterPro" id="IPR003696">
    <property type="entry name" value="Carbtransf_dom"/>
</dbReference>
<dbReference type="Gene3D" id="3.90.870.20">
    <property type="entry name" value="Carbamoyltransferase, C-terminal domain"/>
    <property type="match status" value="1"/>
</dbReference>
<feature type="domain" description="Carbamoyltransferase" evidence="2">
    <location>
        <begin position="5"/>
        <end position="345"/>
    </location>
</feature>
<sequence length="576" mass="62406">MDSPILGLNFGTHDAAAALVIDGAVAAAAEEERFSRSKQTKAFPTQAAAYCLREAGVEPGDIKRAALFVKPRLQLMLPLTNLRQAFPAALGSTASDFGKYRSRSKAPDQIRSSGLVAEHCQIIPVRHHLAHAASAYLTSNFAHATVVTIDGRGEYESCCIFEGRDGKLRRVHSVAYPHSIGYLYSMMTKYLGFRPQRDEYKVMGLAAYGSPSLVPVVREFAAFDGERGRLRLDLDYFDHHRRPSHARQLFSDKLIRLLGPARSAYDPIDDHHRDIAFAVQQLTEELVLGYVAFAQRLVPGDNLCMAGGVALNAVANGAVIESGIFKAIHIQPAANDAGTSVGAALVAASQNLGKAPRWHMRSAFLGPAASTTAVQAAISQARDQGCDVRTVDDPCRVGAELLARNQIIGWVQGRMEFGPRALGARSILANPMHASNTSRVNALIKRREAFRPLAPAVLEEDGDDYFVLSEAGRSVYPFMLATAKVRPTQAEAIPAVVHQDGSARVQTVSRNTNPLMWGIIDAFKCLTGVPVVLNTSFNDADEPIVCTPVEAVRTFLACGLDALLIGDMLVTPRREQ</sequence>
<dbReference type="InterPro" id="IPR038152">
    <property type="entry name" value="Carbam_trans_C_sf"/>
</dbReference>
<dbReference type="Pfam" id="PF16861">
    <property type="entry name" value="Carbam_trans_C"/>
    <property type="match status" value="1"/>
</dbReference>
<evidence type="ECO:0000313" key="4">
    <source>
        <dbReference type="EMBL" id="GAA2001230.1"/>
    </source>
</evidence>
<dbReference type="PANTHER" id="PTHR34847:SF1">
    <property type="entry name" value="NODULATION PROTEIN U"/>
    <property type="match status" value="1"/>
</dbReference>
<organism evidence="4 5">
    <name type="scientific">Catenulispora subtropica</name>
    <dbReference type="NCBI Taxonomy" id="450798"/>
    <lineage>
        <taxon>Bacteria</taxon>
        <taxon>Bacillati</taxon>
        <taxon>Actinomycetota</taxon>
        <taxon>Actinomycetes</taxon>
        <taxon>Catenulisporales</taxon>
        <taxon>Catenulisporaceae</taxon>
        <taxon>Catenulispora</taxon>
    </lineage>
</organism>
<comment type="similarity">
    <text evidence="1">Belongs to the NodU/CmcH family.</text>
</comment>
<evidence type="ECO:0000259" key="3">
    <source>
        <dbReference type="Pfam" id="PF16861"/>
    </source>
</evidence>
<comment type="caution">
    <text evidence="4">The sequence shown here is derived from an EMBL/GenBank/DDBJ whole genome shotgun (WGS) entry which is preliminary data.</text>
</comment>